<protein>
    <recommendedName>
        <fullName evidence="3">Immunity protein 43 domain-containing protein</fullName>
    </recommendedName>
</protein>
<dbReference type="EMBL" id="LWBO01000005">
    <property type="protein sequence ID" value="OQP51615.1"/>
    <property type="molecule type" value="Genomic_DNA"/>
</dbReference>
<evidence type="ECO:0008006" key="3">
    <source>
        <dbReference type="Google" id="ProtNLM"/>
    </source>
</evidence>
<dbReference type="RefSeq" id="WP_014219679.1">
    <property type="nucleotide sequence ID" value="NZ_LWBO01000005.1"/>
</dbReference>
<name>A0ABX3P0F9_9BACT</name>
<proteinExistence type="predicted"/>
<dbReference type="Proteomes" id="UP000192277">
    <property type="component" value="Unassembled WGS sequence"/>
</dbReference>
<gene>
    <name evidence="1" type="ORF">A4D02_26240</name>
</gene>
<organism evidence="1 2">
    <name type="scientific">Niastella koreensis</name>
    <dbReference type="NCBI Taxonomy" id="354356"/>
    <lineage>
        <taxon>Bacteria</taxon>
        <taxon>Pseudomonadati</taxon>
        <taxon>Bacteroidota</taxon>
        <taxon>Chitinophagia</taxon>
        <taxon>Chitinophagales</taxon>
        <taxon>Chitinophagaceae</taxon>
        <taxon>Niastella</taxon>
    </lineage>
</organism>
<accession>A0ABX3P0F9</accession>
<comment type="caution">
    <text evidence="1">The sequence shown here is derived from an EMBL/GenBank/DDBJ whole genome shotgun (WGS) entry which is preliminary data.</text>
</comment>
<evidence type="ECO:0000313" key="2">
    <source>
        <dbReference type="Proteomes" id="UP000192277"/>
    </source>
</evidence>
<reference evidence="1 2" key="1">
    <citation type="submission" date="2016-04" db="EMBL/GenBank/DDBJ databases">
        <authorList>
            <person name="Chen L."/>
            <person name="Zhuang W."/>
            <person name="Wang G."/>
        </authorList>
    </citation>
    <scope>NUCLEOTIDE SEQUENCE [LARGE SCALE GENOMIC DNA]</scope>
    <source>
        <strain evidence="2">GR20</strain>
    </source>
</reference>
<sequence length="231" mass="27685">MQTLYFYINGSGSPFWKEEKVDINGGIYYSDIHWLHDISDQLKKEWDRLDTLYSNYRNPIDSSFPSFWTNSMCDLFNNLAYAFLGNSISELKSYTIIDKFTPLKQDERLWEYRLDPIKYHLNHNSSFYNKEDFKKFLENKLEIESNQVTDLPLYKGFRISYQEYKAFNRSFLTFEKYNNFPIEFCPLTNRTFLATINDGGHAAVFIAMRINREDIFQNEQKLIDLINNYLE</sequence>
<keyword evidence="2" id="KW-1185">Reference proteome</keyword>
<evidence type="ECO:0000313" key="1">
    <source>
        <dbReference type="EMBL" id="OQP51615.1"/>
    </source>
</evidence>